<dbReference type="Proteomes" id="UP000007494">
    <property type="component" value="Chromosome VIII"/>
</dbReference>
<evidence type="ECO:0000313" key="2">
    <source>
        <dbReference type="EMBL" id="CBZ53873.1"/>
    </source>
</evidence>
<feature type="compositionally biased region" description="Basic and acidic residues" evidence="1">
    <location>
        <begin position="282"/>
        <end position="292"/>
    </location>
</feature>
<proteinExistence type="predicted"/>
<dbReference type="OrthoDB" id="332337at2759"/>
<evidence type="ECO:0000256" key="1">
    <source>
        <dbReference type="SAM" id="MobiDB-lite"/>
    </source>
</evidence>
<gene>
    <name evidence="3" type="ORF">BN1204_036550</name>
    <name evidence="2" type="ORF">NCLIV_036550</name>
</gene>
<dbReference type="EMBL" id="FR823390">
    <property type="protein sequence ID" value="CBZ53873.1"/>
    <property type="molecule type" value="Genomic_DNA"/>
</dbReference>
<feature type="compositionally biased region" description="Low complexity" evidence="1">
    <location>
        <begin position="348"/>
        <end position="358"/>
    </location>
</feature>
<protein>
    <submittedName>
        <fullName evidence="2">Uncharacterized protein</fullName>
    </submittedName>
</protein>
<dbReference type="AlphaFoldDB" id="F0VJG2"/>
<feature type="region of interest" description="Disordered" evidence="1">
    <location>
        <begin position="521"/>
        <end position="549"/>
    </location>
</feature>
<organism evidence="2 4">
    <name type="scientific">Neospora caninum (strain Liverpool)</name>
    <dbReference type="NCBI Taxonomy" id="572307"/>
    <lineage>
        <taxon>Eukaryota</taxon>
        <taxon>Sar</taxon>
        <taxon>Alveolata</taxon>
        <taxon>Apicomplexa</taxon>
        <taxon>Conoidasida</taxon>
        <taxon>Coccidia</taxon>
        <taxon>Eucoccidiorida</taxon>
        <taxon>Eimeriorina</taxon>
        <taxon>Sarcocystidae</taxon>
        <taxon>Neospora</taxon>
    </lineage>
</organism>
<sequence length="630" mass="65715">MPSRQTVPVRSAVLQSERSGRDGAVMPRQGLATSVKSEVTCDSANEQSGRAPCPRGDYGERISAQILHAIEQISERSLSGSLVSNYALHRNALEETAEKLDELTNPATRHPATTRPAAASRSSAAAVRTVPSSTFPSFQPRRSAASRPRSEERPPAGNSGGSDREEGAMTRTHHREASSGESRNLPVPRTSDDVELVSSGDRLDNAATRNDARTDDATASRGARHSSREAPSRSADRGNRKKTTDSSRPGEPVPQVDAAAQPPAPKARDSRSRRPASTALADDSRRSRESGPLKRLRGPNGRFLKRPPGGRSAALRTRVRGDSASGKLTPSRPAHPAGSAASTEGEPRASAAPAGADRAPPKPAGVDGKTGRRAASSARSETSDTPVVETTTLDSTGSAGVRAGSSRALQGFDSTRSTADPRVRSSRATESAPVSDEVSVQPAAEENPGPAEAARIVEAICRAVCALQDLRADPSETSGQPEGGGGFWGCLCVGWGTPPPSVSPGFMTQAQCSSRFQWNIGRAPSASGPSTGVPPTAGEPSVALSSSLTPSSCSSATDVTPFDSTAAPTVGDFERACSTSSSVGDVSPSRRASVEPASCSDQTRPQEDTIRELEQWLRLLRAPLLPVAEK</sequence>
<feature type="region of interest" description="Disordered" evidence="1">
    <location>
        <begin position="576"/>
        <end position="606"/>
    </location>
</feature>
<feature type="compositionally biased region" description="Low complexity" evidence="1">
    <location>
        <begin position="442"/>
        <end position="451"/>
    </location>
</feature>
<reference evidence="2" key="1">
    <citation type="submission" date="2011-02" db="EMBL/GenBank/DDBJ databases">
        <authorList>
            <person name="Aslett M."/>
        </authorList>
    </citation>
    <scope>NUCLEOTIDE SEQUENCE</scope>
    <source>
        <strain evidence="2">Liverpool</strain>
    </source>
</reference>
<evidence type="ECO:0000313" key="3">
    <source>
        <dbReference type="EMBL" id="CEL67868.1"/>
    </source>
</evidence>
<feature type="compositionally biased region" description="Basic and acidic residues" evidence="1">
    <location>
        <begin position="226"/>
        <end position="245"/>
    </location>
</feature>
<dbReference type="InParanoid" id="F0VJG2"/>
<reference evidence="2" key="2">
    <citation type="submission" date="2011-03" db="EMBL/GenBank/DDBJ databases">
        <title>Comparative genomics and transcriptomics of Neospora caninum and Toxoplasma gondii.</title>
        <authorList>
            <person name="Reid A.J."/>
            <person name="Sohal A."/>
            <person name="Harris D."/>
            <person name="Quail M."/>
            <person name="Sanders M."/>
            <person name="Berriman M."/>
            <person name="Wastling J.M."/>
            <person name="Pain A."/>
        </authorList>
    </citation>
    <scope>NUCLEOTIDE SEQUENCE</scope>
    <source>
        <strain evidence="2">Liverpool</strain>
    </source>
</reference>
<feature type="compositionally biased region" description="Polar residues" evidence="1">
    <location>
        <begin position="31"/>
        <end position="48"/>
    </location>
</feature>
<feature type="region of interest" description="Disordered" evidence="1">
    <location>
        <begin position="1"/>
        <end position="56"/>
    </location>
</feature>
<dbReference type="GeneID" id="13443520"/>
<dbReference type="VEuPathDB" id="ToxoDB:NCLIV_036550"/>
<name>F0VJG2_NEOCL</name>
<feature type="region of interest" description="Disordered" evidence="1">
    <location>
        <begin position="97"/>
        <end position="451"/>
    </location>
</feature>
<feature type="compositionally biased region" description="Low complexity" evidence="1">
    <location>
        <begin position="540"/>
        <end position="549"/>
    </location>
</feature>
<keyword evidence="4" id="KW-1185">Reference proteome</keyword>
<dbReference type="OMA" id="FQWNIGR"/>
<dbReference type="RefSeq" id="XP_003883905.1">
    <property type="nucleotide sequence ID" value="XM_003883856.1"/>
</dbReference>
<feature type="compositionally biased region" description="Low complexity" evidence="1">
    <location>
        <begin position="106"/>
        <end position="147"/>
    </location>
</feature>
<reference evidence="3" key="4">
    <citation type="journal article" date="2015" name="PLoS ONE">
        <title>Comprehensive Evaluation of Toxoplasma gondii VEG and Neospora caninum LIV Genomes with Tachyzoite Stage Transcriptome and Proteome Defines Novel Transcript Features.</title>
        <authorList>
            <person name="Ramaprasad A."/>
            <person name="Mourier T."/>
            <person name="Naeem R."/>
            <person name="Malas T.B."/>
            <person name="Moussa E."/>
            <person name="Panigrahi A."/>
            <person name="Vermont S.J."/>
            <person name="Otto T.D."/>
            <person name="Wastling J."/>
            <person name="Pain A."/>
        </authorList>
    </citation>
    <scope>NUCLEOTIDE SEQUENCE</scope>
    <source>
        <strain evidence="3">Liverpool</strain>
    </source>
</reference>
<dbReference type="eggNOG" id="ENOG502QYBP">
    <property type="taxonomic scope" value="Eukaryota"/>
</dbReference>
<feature type="compositionally biased region" description="Low complexity" evidence="1">
    <location>
        <begin position="578"/>
        <end position="589"/>
    </location>
</feature>
<feature type="compositionally biased region" description="Polar residues" evidence="1">
    <location>
        <begin position="383"/>
        <end position="398"/>
    </location>
</feature>
<accession>F0VJG2</accession>
<evidence type="ECO:0000313" key="4">
    <source>
        <dbReference type="Proteomes" id="UP000007494"/>
    </source>
</evidence>
<dbReference type="EMBL" id="LN714483">
    <property type="protein sequence ID" value="CEL67868.1"/>
    <property type="molecule type" value="Genomic_DNA"/>
</dbReference>
<reference evidence="4" key="3">
    <citation type="journal article" date="2012" name="PLoS Pathog.">
        <title>Comparative genomics of the apicomplexan parasites Toxoplasma gondii and Neospora caninum: Coccidia differing in host range and transmission strategy.</title>
        <authorList>
            <person name="Reid A.J."/>
            <person name="Vermont S.J."/>
            <person name="Cotton J.A."/>
            <person name="Harris D."/>
            <person name="Hill-Cawthorne G.A."/>
            <person name="Konen-Waisman S."/>
            <person name="Latham S.M."/>
            <person name="Mourier T."/>
            <person name="Norton R."/>
            <person name="Quail M.A."/>
            <person name="Sanders M."/>
            <person name="Shanmugam D."/>
            <person name="Sohal A."/>
            <person name="Wasmuth J.D."/>
            <person name="Brunk B."/>
            <person name="Grigg M.E."/>
            <person name="Howard J.C."/>
            <person name="Parkinson J."/>
            <person name="Roos D.S."/>
            <person name="Trees A.J."/>
            <person name="Berriman M."/>
            <person name="Pain A."/>
            <person name="Wastling J.M."/>
        </authorList>
    </citation>
    <scope>NUCLEOTIDE SEQUENCE [LARGE SCALE GENOMIC DNA]</scope>
    <source>
        <strain evidence="4">Liverpool</strain>
    </source>
</reference>
<feature type="compositionally biased region" description="Polar residues" evidence="1">
    <location>
        <begin position="1"/>
        <end position="17"/>
    </location>
</feature>